<organism evidence="1 2">
    <name type="scientific">Trypanosoma brucei gambiense (strain MHOM/CI/86/DAL972)</name>
    <dbReference type="NCBI Taxonomy" id="679716"/>
    <lineage>
        <taxon>Eukaryota</taxon>
        <taxon>Discoba</taxon>
        <taxon>Euglenozoa</taxon>
        <taxon>Kinetoplastea</taxon>
        <taxon>Metakinetoplastina</taxon>
        <taxon>Trypanosomatida</taxon>
        <taxon>Trypanosomatidae</taxon>
        <taxon>Trypanosoma</taxon>
    </lineage>
</organism>
<dbReference type="VEuPathDB" id="TriTrypDB:Tbg972.9.3570"/>
<dbReference type="KEGG" id="tbg:TbgDal_IX3570"/>
<dbReference type="AlphaFoldDB" id="C9ZXY7"/>
<evidence type="ECO:0000313" key="2">
    <source>
        <dbReference type="Proteomes" id="UP000002316"/>
    </source>
</evidence>
<dbReference type="EMBL" id="FN554972">
    <property type="protein sequence ID" value="CBH14282.1"/>
    <property type="molecule type" value="Genomic_DNA"/>
</dbReference>
<protein>
    <submittedName>
        <fullName evidence="1">Uncharacterized protein</fullName>
    </submittedName>
</protein>
<accession>C9ZXY7</accession>
<dbReference type="GeneID" id="23860362"/>
<dbReference type="RefSeq" id="XP_011776552.1">
    <property type="nucleotide sequence ID" value="XM_011778250.1"/>
</dbReference>
<proteinExistence type="predicted"/>
<reference evidence="2" key="1">
    <citation type="journal article" date="2010" name="PLoS Negl. Trop. Dis.">
        <title>The genome sequence of Trypanosoma brucei gambiense, causative agent of chronic human african trypanosomiasis.</title>
        <authorList>
            <person name="Jackson A.P."/>
            <person name="Sanders M."/>
            <person name="Berry A."/>
            <person name="McQuillan J."/>
            <person name="Aslett M.A."/>
            <person name="Quail M.A."/>
            <person name="Chukualim B."/>
            <person name="Capewell P."/>
            <person name="MacLeod A."/>
            <person name="Melville S.E."/>
            <person name="Gibson W."/>
            <person name="Barry J.D."/>
            <person name="Berriman M."/>
            <person name="Hertz-Fowler C."/>
        </authorList>
    </citation>
    <scope>NUCLEOTIDE SEQUENCE [LARGE SCALE GENOMIC DNA]</scope>
    <source>
        <strain evidence="2">MHOM/CI/86/DAL972</strain>
    </source>
</reference>
<evidence type="ECO:0000313" key="1">
    <source>
        <dbReference type="EMBL" id="CBH14282.1"/>
    </source>
</evidence>
<sequence>MRKGKTPPPGAEFASKHCGQTVFWGGKAGAIRIAVIRHEGTRCISLERAKRIRSLRIQTEVFDSALSLHPAYTQCRQRASATLRGCSDEHVRLTPGPLASADWTEGDARGKDTLNGGKSFATRLARKLGINILPRRLTGERSAHTHPTDVSWSPNGKRNCFVGLGVLGGAVRDIVEVLFTLRYPLADMETPS</sequence>
<gene>
    <name evidence="1" type="ORF">TbgDal_IX3570</name>
</gene>
<dbReference type="Proteomes" id="UP000002316">
    <property type="component" value="Chromosome 9"/>
</dbReference>
<name>C9ZXY7_TRYB9</name>